<reference evidence="4" key="1">
    <citation type="submission" date="2022-11" db="UniProtKB">
        <authorList>
            <consortium name="WormBaseParasite"/>
        </authorList>
    </citation>
    <scope>IDENTIFICATION</scope>
</reference>
<organism evidence="3 4">
    <name type="scientific">Plectus sambesii</name>
    <dbReference type="NCBI Taxonomy" id="2011161"/>
    <lineage>
        <taxon>Eukaryota</taxon>
        <taxon>Metazoa</taxon>
        <taxon>Ecdysozoa</taxon>
        <taxon>Nematoda</taxon>
        <taxon>Chromadorea</taxon>
        <taxon>Plectida</taxon>
        <taxon>Plectina</taxon>
        <taxon>Plectoidea</taxon>
        <taxon>Plectidae</taxon>
        <taxon>Plectus</taxon>
    </lineage>
</organism>
<feature type="chain" id="PRO_5037111500" evidence="2">
    <location>
        <begin position="21"/>
        <end position="463"/>
    </location>
</feature>
<protein>
    <submittedName>
        <fullName evidence="4">Uncharacterized protein</fullName>
    </submittedName>
</protein>
<proteinExistence type="predicted"/>
<keyword evidence="2" id="KW-0732">Signal</keyword>
<dbReference type="Proteomes" id="UP000887566">
    <property type="component" value="Unplaced"/>
</dbReference>
<dbReference type="AlphaFoldDB" id="A0A914XP55"/>
<evidence type="ECO:0000313" key="3">
    <source>
        <dbReference type="Proteomes" id="UP000887566"/>
    </source>
</evidence>
<accession>A0A914XP55</accession>
<feature type="region of interest" description="Disordered" evidence="1">
    <location>
        <begin position="346"/>
        <end position="365"/>
    </location>
</feature>
<feature type="signal peptide" evidence="2">
    <location>
        <begin position="1"/>
        <end position="20"/>
    </location>
</feature>
<evidence type="ECO:0000256" key="2">
    <source>
        <dbReference type="SAM" id="SignalP"/>
    </source>
</evidence>
<sequence>MFKFLSVIVMLLSVVKLQAAADSGYAEDIEDVSQQAAKDTVAEVCGAEISDYETCMKDNYGSDDYKLDGYLPYILNFQEWDICYQESGCSTETVETRKTELEPVTLNGIRTVINMESAALDKLRETIANCAMPFITTEISPHLEQCVSSQLKESNINWTAPKISQSALADFSKYPVYETVQEDFFSSRYYDLEMKIREEQQRQVQYVNDKCGNSTHAANKAKICLARVAHEMVSNNSALIYTAESRLLSFCDGKLECQSRDNFTLGKDYNAPSMFDIVEITGTENFLLIKKEKHPPITEPPVNVVVFPPEELILLPNGSHPSLAINNETLSDIHRPILIGPIEAAKGNETSDFPDQSALPKPRLRSKRMQPSCQQIITDCARDKSNGVTKTTDIMALLANKAGANRLSVFPAPACIDNTCLSGYLTELLARPFLRYLEEIVTFTPSYNRLTKWGIVAKPDFDL</sequence>
<dbReference type="WBParaSite" id="PSAMB.scaffold886size39346.g9373.t1">
    <property type="protein sequence ID" value="PSAMB.scaffold886size39346.g9373.t1"/>
    <property type="gene ID" value="PSAMB.scaffold886size39346.g9373"/>
</dbReference>
<evidence type="ECO:0000256" key="1">
    <source>
        <dbReference type="SAM" id="MobiDB-lite"/>
    </source>
</evidence>
<name>A0A914XP55_9BILA</name>
<keyword evidence="3" id="KW-1185">Reference proteome</keyword>
<evidence type="ECO:0000313" key="4">
    <source>
        <dbReference type="WBParaSite" id="PSAMB.scaffold886size39346.g9373.t1"/>
    </source>
</evidence>